<sequence>MCKPKSEGGLGFHDLEMSNRALLAKQCWRILKNPGSLAVKVLKACYFRNGNFIEAKSNDDASFVWRSLIWGKELLKAGIRWCVGNGKSIFIYNDKWVPRPSTFKNHFASQVAFECKG</sequence>
<reference evidence="1" key="1">
    <citation type="journal article" date="2023" name="Plant J.">
        <title>Genome sequences and population genomics provide insights into the demographic history, inbreeding, and mutation load of two 'living fossil' tree species of Dipteronia.</title>
        <authorList>
            <person name="Feng Y."/>
            <person name="Comes H.P."/>
            <person name="Chen J."/>
            <person name="Zhu S."/>
            <person name="Lu R."/>
            <person name="Zhang X."/>
            <person name="Li P."/>
            <person name="Qiu J."/>
            <person name="Olsen K.M."/>
            <person name="Qiu Y."/>
        </authorList>
    </citation>
    <scope>NUCLEOTIDE SEQUENCE</scope>
    <source>
        <strain evidence="1">NBL</strain>
    </source>
</reference>
<protein>
    <submittedName>
        <fullName evidence="1">Uncharacterized protein</fullName>
    </submittedName>
</protein>
<name>A0AAE0E373_9ROSI</name>
<comment type="caution">
    <text evidence="1">The sequence shown here is derived from an EMBL/GenBank/DDBJ whole genome shotgun (WGS) entry which is preliminary data.</text>
</comment>
<dbReference type="Proteomes" id="UP001281410">
    <property type="component" value="Unassembled WGS sequence"/>
</dbReference>
<dbReference type="EMBL" id="JANJYJ010000006">
    <property type="protein sequence ID" value="KAK3205556.1"/>
    <property type="molecule type" value="Genomic_DNA"/>
</dbReference>
<keyword evidence="2" id="KW-1185">Reference proteome</keyword>
<accession>A0AAE0E373</accession>
<organism evidence="1 2">
    <name type="scientific">Dipteronia sinensis</name>
    <dbReference type="NCBI Taxonomy" id="43782"/>
    <lineage>
        <taxon>Eukaryota</taxon>
        <taxon>Viridiplantae</taxon>
        <taxon>Streptophyta</taxon>
        <taxon>Embryophyta</taxon>
        <taxon>Tracheophyta</taxon>
        <taxon>Spermatophyta</taxon>
        <taxon>Magnoliopsida</taxon>
        <taxon>eudicotyledons</taxon>
        <taxon>Gunneridae</taxon>
        <taxon>Pentapetalae</taxon>
        <taxon>rosids</taxon>
        <taxon>malvids</taxon>
        <taxon>Sapindales</taxon>
        <taxon>Sapindaceae</taxon>
        <taxon>Hippocastanoideae</taxon>
        <taxon>Acereae</taxon>
        <taxon>Dipteronia</taxon>
    </lineage>
</organism>
<dbReference type="AlphaFoldDB" id="A0AAE0E373"/>
<gene>
    <name evidence="1" type="ORF">Dsin_019602</name>
</gene>
<evidence type="ECO:0000313" key="1">
    <source>
        <dbReference type="EMBL" id="KAK3205556.1"/>
    </source>
</evidence>
<proteinExistence type="predicted"/>
<evidence type="ECO:0000313" key="2">
    <source>
        <dbReference type="Proteomes" id="UP001281410"/>
    </source>
</evidence>